<reference evidence="1 2" key="1">
    <citation type="submission" date="2023-09" db="EMBL/GenBank/DDBJ databases">
        <title>Novel taxa isolated from Blanes Bay.</title>
        <authorList>
            <person name="Rey-Velasco X."/>
            <person name="Lucena T."/>
        </authorList>
    </citation>
    <scope>NUCLEOTIDE SEQUENCE [LARGE SCALE GENOMIC DNA]</scope>
    <source>
        <strain evidence="1 2">S356</strain>
    </source>
</reference>
<accession>A0ABU3LHG8</accession>
<dbReference type="PROSITE" id="PS51257">
    <property type="entry name" value="PROKAR_LIPOPROTEIN"/>
    <property type="match status" value="1"/>
</dbReference>
<organism evidence="1 2">
    <name type="scientific">Asprobacillus argus</name>
    <dbReference type="NCBI Taxonomy" id="3076534"/>
    <lineage>
        <taxon>Bacteria</taxon>
        <taxon>Pseudomonadati</taxon>
        <taxon>Bacteroidota</taxon>
        <taxon>Flavobacteriia</taxon>
        <taxon>Flavobacteriales</taxon>
        <taxon>Flavobacteriaceae</taxon>
        <taxon>Asprobacillus</taxon>
    </lineage>
</organism>
<dbReference type="InterPro" id="IPR045444">
    <property type="entry name" value="DUF6503"/>
</dbReference>
<dbReference type="RefSeq" id="WP_349241843.1">
    <property type="nucleotide sequence ID" value="NZ_JAVTTO010000003.1"/>
</dbReference>
<proteinExistence type="predicted"/>
<evidence type="ECO:0000313" key="2">
    <source>
        <dbReference type="Proteomes" id="UP001257277"/>
    </source>
</evidence>
<comment type="caution">
    <text evidence="1">The sequence shown here is derived from an EMBL/GenBank/DDBJ whole genome shotgun (WGS) entry which is preliminary data.</text>
</comment>
<keyword evidence="2" id="KW-1185">Reference proteome</keyword>
<sequence length="240" mass="27884">MRYILLCFIIFLGSCNSGDQNLTGKDIIAKSIQKHDSNNKWSSTDMHLRIQEPRFQNPVRYSIVKLNNKTGAFSLQRNRDHHVSNHIIDEQGNATTYLDGKTITDTLLIKKYRLDPSRNTVYRRFYQSLMGLPMSLHIEKLDSIGDVSQVIFNDIRSYMVPIELEKPLFSKHWNLFFSRDDFSMIGIEMIFPDDLTKGERLFFEGSANINGVTIPRHKHWHDLSGEYLGSDIIIKEITKE</sequence>
<protein>
    <submittedName>
        <fullName evidence="1">DUF6503 family protein</fullName>
    </submittedName>
</protein>
<gene>
    <name evidence="1" type="ORF">RQM59_09340</name>
</gene>
<name>A0ABU3LHG8_9FLAO</name>
<evidence type="ECO:0000313" key="1">
    <source>
        <dbReference type="EMBL" id="MDT7832583.1"/>
    </source>
</evidence>
<dbReference type="EMBL" id="JAVTTO010000003">
    <property type="protein sequence ID" value="MDT7832583.1"/>
    <property type="molecule type" value="Genomic_DNA"/>
</dbReference>
<dbReference type="Pfam" id="PF20113">
    <property type="entry name" value="DUF6503"/>
    <property type="match status" value="1"/>
</dbReference>
<dbReference type="Proteomes" id="UP001257277">
    <property type="component" value="Unassembled WGS sequence"/>
</dbReference>